<protein>
    <submittedName>
        <fullName evidence="2">Aminoglycoside phosphotransferase family protein</fullName>
        <ecNumber evidence="2">2.7.1.-</ecNumber>
    </submittedName>
</protein>
<name>A0ABV7YIF8_9ACTN</name>
<evidence type="ECO:0000313" key="3">
    <source>
        <dbReference type="Proteomes" id="UP001595699"/>
    </source>
</evidence>
<dbReference type="PANTHER" id="PTHR21310">
    <property type="entry name" value="AMINOGLYCOSIDE PHOSPHOTRANSFERASE-RELATED-RELATED"/>
    <property type="match status" value="1"/>
</dbReference>
<evidence type="ECO:0000259" key="1">
    <source>
        <dbReference type="Pfam" id="PF01636"/>
    </source>
</evidence>
<dbReference type="EMBL" id="JBHRZH010000036">
    <property type="protein sequence ID" value="MFC3765131.1"/>
    <property type="molecule type" value="Genomic_DNA"/>
</dbReference>
<dbReference type="Pfam" id="PF01636">
    <property type="entry name" value="APH"/>
    <property type="match status" value="1"/>
</dbReference>
<dbReference type="SUPFAM" id="SSF56112">
    <property type="entry name" value="Protein kinase-like (PK-like)"/>
    <property type="match status" value="1"/>
</dbReference>
<evidence type="ECO:0000313" key="2">
    <source>
        <dbReference type="EMBL" id="MFC3765131.1"/>
    </source>
</evidence>
<comment type="caution">
    <text evidence="2">The sequence shown here is derived from an EMBL/GenBank/DDBJ whole genome shotgun (WGS) entry which is preliminary data.</text>
</comment>
<keyword evidence="3" id="KW-1185">Reference proteome</keyword>
<dbReference type="Proteomes" id="UP001595699">
    <property type="component" value="Unassembled WGS sequence"/>
</dbReference>
<feature type="domain" description="Aminoglycoside phosphotransferase" evidence="1">
    <location>
        <begin position="44"/>
        <end position="255"/>
    </location>
</feature>
<dbReference type="InterPro" id="IPR011009">
    <property type="entry name" value="Kinase-like_dom_sf"/>
</dbReference>
<reference evidence="3" key="1">
    <citation type="journal article" date="2019" name="Int. J. Syst. Evol. Microbiol.">
        <title>The Global Catalogue of Microorganisms (GCM) 10K type strain sequencing project: providing services to taxonomists for standard genome sequencing and annotation.</title>
        <authorList>
            <consortium name="The Broad Institute Genomics Platform"/>
            <consortium name="The Broad Institute Genome Sequencing Center for Infectious Disease"/>
            <person name="Wu L."/>
            <person name="Ma J."/>
        </authorList>
    </citation>
    <scope>NUCLEOTIDE SEQUENCE [LARGE SCALE GENOMIC DNA]</scope>
    <source>
        <strain evidence="3">CGMCC 4.7241</strain>
    </source>
</reference>
<organism evidence="2 3">
    <name type="scientific">Tenggerimyces flavus</name>
    <dbReference type="NCBI Taxonomy" id="1708749"/>
    <lineage>
        <taxon>Bacteria</taxon>
        <taxon>Bacillati</taxon>
        <taxon>Actinomycetota</taxon>
        <taxon>Actinomycetes</taxon>
        <taxon>Propionibacteriales</taxon>
        <taxon>Nocardioidaceae</taxon>
        <taxon>Tenggerimyces</taxon>
    </lineage>
</organism>
<accession>A0ABV7YIF8</accession>
<sequence>MPDADPLAPVAKLDVDQLLAAVHSAGVELEVTGRAAEGEVGAAFVRWPDGREGVLTGIPGGPLAGETRRNASLLELARDQGVLVPTYDLVVDVPGGGVAIVQQRLPGSVPAVRDKTLAEAMLATLDSFEGVLAERPDVPAPELYLLRSGPGYCVHESLEAFSPRTRRLLAWVREVGAGTPSTMTGTDLVHMDYHPANVLVDAAGQVTGVVDWDGIGRGDRWFGLVNLRYEAAPAGFPPDVIRWLDGLLDERIDPAVLRLYWASMSLRSVDWVIRHYSPANVEDRLDVAESRMT</sequence>
<dbReference type="Gene3D" id="3.90.1200.10">
    <property type="match status" value="1"/>
</dbReference>
<gene>
    <name evidence="2" type="ORF">ACFOUW_30155</name>
</gene>
<dbReference type="EC" id="2.7.1.-" evidence="2"/>
<proteinExistence type="predicted"/>
<dbReference type="InterPro" id="IPR002575">
    <property type="entry name" value="Aminoglycoside_PTrfase"/>
</dbReference>
<dbReference type="InterPro" id="IPR051678">
    <property type="entry name" value="AGP_Transferase"/>
</dbReference>
<keyword evidence="2" id="KW-0808">Transferase</keyword>
<dbReference type="GO" id="GO:0016740">
    <property type="term" value="F:transferase activity"/>
    <property type="evidence" value="ECO:0007669"/>
    <property type="project" value="UniProtKB-KW"/>
</dbReference>
<dbReference type="RefSeq" id="WP_205119155.1">
    <property type="nucleotide sequence ID" value="NZ_JAFBCM010000001.1"/>
</dbReference>